<evidence type="ECO:0000256" key="4">
    <source>
        <dbReference type="ARBA" id="ARBA00022692"/>
    </source>
</evidence>
<organism evidence="9 10">
    <name type="scientific">Gordonia araii NBRC 100433</name>
    <dbReference type="NCBI Taxonomy" id="1073574"/>
    <lineage>
        <taxon>Bacteria</taxon>
        <taxon>Bacillati</taxon>
        <taxon>Actinomycetota</taxon>
        <taxon>Actinomycetes</taxon>
        <taxon>Mycobacteriales</taxon>
        <taxon>Gordoniaceae</taxon>
        <taxon>Gordonia</taxon>
    </lineage>
</organism>
<proteinExistence type="inferred from homology"/>
<comment type="subcellular location">
    <subcellularLocation>
        <location evidence="1">Membrane</location>
        <topology evidence="1">Multi-pass membrane protein</topology>
    </subcellularLocation>
</comment>
<feature type="transmembrane region" description="Helical" evidence="8">
    <location>
        <begin position="333"/>
        <end position="359"/>
    </location>
</feature>
<evidence type="ECO:0000313" key="10">
    <source>
        <dbReference type="Proteomes" id="UP000035088"/>
    </source>
</evidence>
<keyword evidence="5 8" id="KW-1133">Transmembrane helix</keyword>
<feature type="transmembrane region" description="Helical" evidence="8">
    <location>
        <begin position="198"/>
        <end position="221"/>
    </location>
</feature>
<dbReference type="STRING" id="1073574.GOARA_089_00430"/>
<keyword evidence="3 9" id="KW-0808">Transferase</keyword>
<keyword evidence="2 9" id="KW-0328">Glycosyltransferase</keyword>
<dbReference type="NCBIfam" id="NF038066">
    <property type="entry name" value="MptB"/>
    <property type="match status" value="1"/>
</dbReference>
<evidence type="ECO:0000313" key="9">
    <source>
        <dbReference type="EMBL" id="GAB11860.1"/>
    </source>
</evidence>
<evidence type="ECO:0000256" key="3">
    <source>
        <dbReference type="ARBA" id="ARBA00022679"/>
    </source>
</evidence>
<feature type="transmembrane region" description="Helical" evidence="8">
    <location>
        <begin position="496"/>
        <end position="513"/>
    </location>
</feature>
<protein>
    <submittedName>
        <fullName evidence="9">Mannosyltransferase MptA</fullName>
    </submittedName>
</protein>
<name>G7H7N5_9ACTN</name>
<keyword evidence="10" id="KW-1185">Reference proteome</keyword>
<dbReference type="AlphaFoldDB" id="G7H7N5"/>
<evidence type="ECO:0000256" key="2">
    <source>
        <dbReference type="ARBA" id="ARBA00022676"/>
    </source>
</evidence>
<dbReference type="Proteomes" id="UP000035088">
    <property type="component" value="Unassembled WGS sequence"/>
</dbReference>
<feature type="transmembrane region" description="Helical" evidence="8">
    <location>
        <begin position="83"/>
        <end position="104"/>
    </location>
</feature>
<keyword evidence="4 8" id="KW-0812">Transmembrane</keyword>
<gene>
    <name evidence="9" type="primary">mptA</name>
    <name evidence="9" type="ORF">GOARA_089_00430</name>
</gene>
<comment type="similarity">
    <text evidence="7">Belongs to the MptA/B family.</text>
</comment>
<dbReference type="InterPro" id="IPR049829">
    <property type="entry name" value="MptA/B-like"/>
</dbReference>
<reference evidence="9 10" key="1">
    <citation type="submission" date="2011-11" db="EMBL/GenBank/DDBJ databases">
        <title>Whole genome shotgun sequence of Gordonia araii NBRC 100433.</title>
        <authorList>
            <person name="Yoshida Y."/>
            <person name="Hosoyama A."/>
            <person name="Tsuchikane K."/>
            <person name="Katsumata H."/>
            <person name="Yamazaki S."/>
            <person name="Fujita N."/>
        </authorList>
    </citation>
    <scope>NUCLEOTIDE SEQUENCE [LARGE SCALE GENOMIC DNA]</scope>
    <source>
        <strain evidence="9 10">NBRC 100433</strain>
    </source>
</reference>
<evidence type="ECO:0000256" key="7">
    <source>
        <dbReference type="ARBA" id="ARBA00043987"/>
    </source>
</evidence>
<evidence type="ECO:0000256" key="6">
    <source>
        <dbReference type="ARBA" id="ARBA00023136"/>
    </source>
</evidence>
<dbReference type="EMBL" id="BAEE01000089">
    <property type="protein sequence ID" value="GAB11860.1"/>
    <property type="molecule type" value="Genomic_DNA"/>
</dbReference>
<evidence type="ECO:0000256" key="5">
    <source>
        <dbReference type="ARBA" id="ARBA00022989"/>
    </source>
</evidence>
<comment type="caution">
    <text evidence="9">The sequence shown here is derived from an EMBL/GenBank/DDBJ whole genome shotgun (WGS) entry which is preliminary data.</text>
</comment>
<dbReference type="GO" id="GO:0016020">
    <property type="term" value="C:membrane"/>
    <property type="evidence" value="ECO:0007669"/>
    <property type="project" value="UniProtKB-SubCell"/>
</dbReference>
<evidence type="ECO:0000256" key="1">
    <source>
        <dbReference type="ARBA" id="ARBA00004141"/>
    </source>
</evidence>
<evidence type="ECO:0000256" key="8">
    <source>
        <dbReference type="SAM" id="Phobius"/>
    </source>
</evidence>
<feature type="transmembrane region" description="Helical" evidence="8">
    <location>
        <begin position="35"/>
        <end position="55"/>
    </location>
</feature>
<feature type="transmembrane region" description="Helical" evidence="8">
    <location>
        <begin position="433"/>
        <end position="453"/>
    </location>
</feature>
<feature type="transmembrane region" description="Helical" evidence="8">
    <location>
        <begin position="459"/>
        <end position="484"/>
    </location>
</feature>
<feature type="transmembrane region" description="Helical" evidence="8">
    <location>
        <begin position="371"/>
        <end position="390"/>
    </location>
</feature>
<feature type="transmembrane region" description="Helical" evidence="8">
    <location>
        <begin position="116"/>
        <end position="133"/>
    </location>
</feature>
<keyword evidence="6 8" id="KW-0472">Membrane</keyword>
<feature type="transmembrane region" description="Helical" evidence="8">
    <location>
        <begin position="402"/>
        <end position="421"/>
    </location>
</feature>
<accession>G7H7N5</accession>
<feature type="transmembrane region" description="Helical" evidence="8">
    <location>
        <begin position="286"/>
        <end position="313"/>
    </location>
</feature>
<sequence>MTRADYDRTVTVERGEGDLATVGRRERVLSWWRRWEFPVGMLGSVLVALGAFGVADIPRVNTAAQDAGWAWITYGHGKTLAAVLFWTGVALLVFCWVRIGRIVAAGDGIGVRQMRAAVLAWAAPLTMTVPVYSRDVYAYLAQAEVFRAGFNPYSDGPVHQPGPMLDSMAQVWAATTAPYGPTFMWLGRGVVALADGNVILGVQLMRAVLIPGLLLSLWAIPRLARHFGASPQQGLWLAVLNPMILIHLVAGAHVELLMMGVLVAGVALAVTGRAKRGGCSWWHVTGLAVLGLAATIKITAAIAIPFVFWIWLAHLRDRADETDPGQPLTRGRVAAVFAATATIPLAVFALISACSGLGIGWLTGLTWAGRIINWLSIPTLVGHLVTWIAAPWQAWNLQAVLVYTRAVGAVVLAVLLVAMWIRFRQSERSAMAGMVLAMLAVLLLEPSTLPWYYTWVLCLAVAFTLPGWVRAVVVFASTVQLIVFQPDDSILLYKPLELLLAFALGALAAIALLRPDPLRLRRLAGIPDPPVR</sequence>
<dbReference type="Pfam" id="PF26314">
    <property type="entry name" value="MptA_B_family"/>
    <property type="match status" value="1"/>
</dbReference>
<dbReference type="GO" id="GO:0016757">
    <property type="term" value="F:glycosyltransferase activity"/>
    <property type="evidence" value="ECO:0007669"/>
    <property type="project" value="UniProtKB-KW"/>
</dbReference>